<sequence>MMLRARRAAGPLLRLADAGAAGEGICGGAQPSRAVFTRGFLDFFKTWSKETAEDAEKKAKAKCSTDEMSRGYFQDISEIRKNAGKIAVASKTIIPEVAAVKFPNLALESPAGRALQLPLVASPMLDGSHGAGGTVPVVPDAALVCLSFRASSQKMAESWSLPFLDAFGANGKVEAYEVFLRNYSQFVTQCEVCL</sequence>
<protein>
    <submittedName>
        <fullName evidence="1">Uncharacterized protein</fullName>
    </submittedName>
</protein>
<dbReference type="EMBL" id="LT934111">
    <property type="protein sequence ID" value="VAH03019.1"/>
    <property type="molecule type" value="Genomic_DNA"/>
</dbReference>
<dbReference type="PANTHER" id="PTHR28106:SF1">
    <property type="entry name" value="MITOCHONDRIAL ATPASE COMPLEX SUBUNIT ATP10"/>
    <property type="match status" value="1"/>
</dbReference>
<accession>A0A9R0UTV3</accession>
<dbReference type="AlphaFoldDB" id="A0A9R0UTV3"/>
<dbReference type="GO" id="GO:0005743">
    <property type="term" value="C:mitochondrial inner membrane"/>
    <property type="evidence" value="ECO:0007669"/>
    <property type="project" value="TreeGrafter"/>
</dbReference>
<keyword evidence="2" id="KW-1185">Reference proteome</keyword>
<reference evidence="1 2" key="1">
    <citation type="submission" date="2017-09" db="EMBL/GenBank/DDBJ databases">
        <authorList>
            <consortium name="International Durum Wheat Genome Sequencing Consortium (IDWGSC)"/>
            <person name="Milanesi L."/>
        </authorList>
    </citation>
    <scope>NUCLEOTIDE SEQUENCE [LARGE SCALE GENOMIC DNA]</scope>
    <source>
        <strain evidence="2">cv. Svevo</strain>
    </source>
</reference>
<dbReference type="InterPro" id="IPR007849">
    <property type="entry name" value="ATP10"/>
</dbReference>
<dbReference type="GO" id="GO:0033615">
    <property type="term" value="P:mitochondrial proton-transporting ATP synthase complex assembly"/>
    <property type="evidence" value="ECO:0007669"/>
    <property type="project" value="TreeGrafter"/>
</dbReference>
<dbReference type="Proteomes" id="UP000324705">
    <property type="component" value="Chromosome 1A"/>
</dbReference>
<dbReference type="PANTHER" id="PTHR28106">
    <property type="entry name" value="MITOCHONDRIAL ATPASE COMPLEX SUBUNIT ATP10"/>
    <property type="match status" value="1"/>
</dbReference>
<evidence type="ECO:0000313" key="1">
    <source>
        <dbReference type="EMBL" id="VAH03019.1"/>
    </source>
</evidence>
<name>A0A9R0UTV3_TRITD</name>
<evidence type="ECO:0000313" key="2">
    <source>
        <dbReference type="Proteomes" id="UP000324705"/>
    </source>
</evidence>
<gene>
    <name evidence="1" type="ORF">TRITD_1Av1G051840</name>
</gene>
<proteinExistence type="predicted"/>
<organism evidence="1 2">
    <name type="scientific">Triticum turgidum subsp. durum</name>
    <name type="common">Durum wheat</name>
    <name type="synonym">Triticum durum</name>
    <dbReference type="NCBI Taxonomy" id="4567"/>
    <lineage>
        <taxon>Eukaryota</taxon>
        <taxon>Viridiplantae</taxon>
        <taxon>Streptophyta</taxon>
        <taxon>Embryophyta</taxon>
        <taxon>Tracheophyta</taxon>
        <taxon>Spermatophyta</taxon>
        <taxon>Magnoliopsida</taxon>
        <taxon>Liliopsida</taxon>
        <taxon>Poales</taxon>
        <taxon>Poaceae</taxon>
        <taxon>BOP clade</taxon>
        <taxon>Pooideae</taxon>
        <taxon>Triticodae</taxon>
        <taxon>Triticeae</taxon>
        <taxon>Triticinae</taxon>
        <taxon>Triticum</taxon>
    </lineage>
</organism>
<dbReference type="Pfam" id="PF05176">
    <property type="entry name" value="ATP-synt_10"/>
    <property type="match status" value="1"/>
</dbReference>
<dbReference type="Gramene" id="TRITD1Av1G051840.4">
    <property type="protein sequence ID" value="TRITD1Av1G051840.4"/>
    <property type="gene ID" value="TRITD1Av1G051840"/>
</dbReference>